<dbReference type="InterPro" id="IPR058006">
    <property type="entry name" value="1.05"/>
</dbReference>
<evidence type="ECO:0000256" key="1">
    <source>
        <dbReference type="SAM" id="Coils"/>
    </source>
</evidence>
<dbReference type="GeneID" id="29066024"/>
<name>A0A172JG17_9CAUD</name>
<dbReference type="EMBL" id="KU687347">
    <property type="protein sequence ID" value="AMR59435.1"/>
    <property type="molecule type" value="Genomic_DNA"/>
</dbReference>
<proteinExistence type="predicted"/>
<dbReference type="RefSeq" id="YP_009286632.1">
    <property type="nucleotide sequence ID" value="NC_031066.1"/>
</dbReference>
<keyword evidence="1" id="KW-0175">Coiled coil</keyword>
<keyword evidence="3" id="KW-1185">Reference proteome</keyword>
<dbReference type="Proteomes" id="UP000203218">
    <property type="component" value="Segment"/>
</dbReference>
<reference evidence="2 3" key="1">
    <citation type="submission" date="2016-02" db="EMBL/GenBank/DDBJ databases">
        <title>Characterization of five Podoviridae phages infecting Citrobacter freundii.</title>
        <authorList>
            <person name="Hamdi S."/>
            <person name="Rousseau G.M."/>
            <person name="Labrie S.J."/>
            <person name="Saied Kourda R."/>
            <person name="Tremblay D.M."/>
            <person name="Moineau S."/>
            <person name="Ben Slama K."/>
        </authorList>
    </citation>
    <scope>NUCLEOTIDE SEQUENCE [LARGE SCALE GENOMIC DNA]</scope>
</reference>
<organism evidence="2 3">
    <name type="scientific">Citrobacter phage SH1</name>
    <dbReference type="NCBI Taxonomy" id="1805464"/>
    <lineage>
        <taxon>Viruses</taxon>
        <taxon>Duplodnaviria</taxon>
        <taxon>Heunggongvirae</taxon>
        <taxon>Uroviricota</taxon>
        <taxon>Caudoviricetes</taxon>
        <taxon>Autographivirales</taxon>
        <taxon>Autotranscriptaviridae</taxon>
        <taxon>Studiervirinae</taxon>
        <taxon>Teetrevirus</taxon>
        <taxon>Teetrevirus SH1</taxon>
    </lineage>
</organism>
<accession>A0A172JG17</accession>
<dbReference type="KEGG" id="vg:29066024"/>
<dbReference type="Pfam" id="PF25755">
    <property type="entry name" value="Phage_T3_1_05"/>
    <property type="match status" value="1"/>
</dbReference>
<sequence>MAIALILIIIAMGFIAWKLYDDKKLMCKMYQECERWRKEAEEKLANCWSRDRDNQRIIERLKGDLEGRDELVKNLQADNRELHQKLRERSSIKAIKFVANVPHKGWTSTEFKLGIGPCGLEVVSLQWQELSDRYVLTQWHSDKTRKTFEYRKEDVKGRIEKHFN</sequence>
<evidence type="ECO:0000313" key="2">
    <source>
        <dbReference type="EMBL" id="AMR59435.1"/>
    </source>
</evidence>
<feature type="coiled-coil region" evidence="1">
    <location>
        <begin position="58"/>
        <end position="88"/>
    </location>
</feature>
<protein>
    <submittedName>
        <fullName evidence="2">Fusion protein</fullName>
    </submittedName>
</protein>
<dbReference type="OrthoDB" id="12413at10239"/>
<evidence type="ECO:0000313" key="3">
    <source>
        <dbReference type="Proteomes" id="UP000203218"/>
    </source>
</evidence>
<gene>
    <name evidence="2" type="ORF">sh1_0007</name>
</gene>